<dbReference type="AlphaFoldDB" id="A0AA94HKN8"/>
<dbReference type="RefSeq" id="WP_092916193.1">
    <property type="nucleotide sequence ID" value="NZ_FOZN01000001.1"/>
</dbReference>
<sequence length="161" mass="18000">MDLSLSAIGARVLRTRSLVRAPIALYKAGLGWLLGSRILMLEHRGRSSGLRRYVCLEVVERPSPDRIVIVSGFGERAQWYRNLKAHPQCFVSTGSLRRAPATARLLSDEESAQALGRYRAARPRDWELLRGAIEKATGRPVDGLPMVELALRERPLTRGSR</sequence>
<keyword evidence="2" id="KW-1185">Reference proteome</keyword>
<accession>A0AA94HKN8</accession>
<dbReference type="GO" id="GO:0016491">
    <property type="term" value="F:oxidoreductase activity"/>
    <property type="evidence" value="ECO:0007669"/>
    <property type="project" value="InterPro"/>
</dbReference>
<protein>
    <submittedName>
        <fullName evidence="1">Deazaflavin-dependent oxidoreductase, nitroreductase family</fullName>
    </submittedName>
</protein>
<proteinExistence type="predicted"/>
<comment type="caution">
    <text evidence="1">The sequence shown here is derived from an EMBL/GenBank/DDBJ whole genome shotgun (WGS) entry which is preliminary data.</text>
</comment>
<organism evidence="1 2">
    <name type="scientific">Agrococcus baldri</name>
    <dbReference type="NCBI Taxonomy" id="153730"/>
    <lineage>
        <taxon>Bacteria</taxon>
        <taxon>Bacillati</taxon>
        <taxon>Actinomycetota</taxon>
        <taxon>Actinomycetes</taxon>
        <taxon>Micrococcales</taxon>
        <taxon>Microbacteriaceae</taxon>
        <taxon>Agrococcus</taxon>
    </lineage>
</organism>
<gene>
    <name evidence="1" type="ORF">SAMN04487783_0494</name>
</gene>
<dbReference type="Pfam" id="PF04075">
    <property type="entry name" value="F420H2_quin_red"/>
    <property type="match status" value="1"/>
</dbReference>
<dbReference type="Gene3D" id="2.30.110.10">
    <property type="entry name" value="Electron Transport, Fmn-binding Protein, Chain A"/>
    <property type="match status" value="1"/>
</dbReference>
<dbReference type="NCBIfam" id="TIGR00026">
    <property type="entry name" value="hi_GC_TIGR00026"/>
    <property type="match status" value="1"/>
</dbReference>
<evidence type="ECO:0000313" key="2">
    <source>
        <dbReference type="Proteomes" id="UP000198506"/>
    </source>
</evidence>
<reference evidence="1 2" key="1">
    <citation type="submission" date="2016-10" db="EMBL/GenBank/DDBJ databases">
        <authorList>
            <person name="Varghese N."/>
            <person name="Submissions S."/>
        </authorList>
    </citation>
    <scope>NUCLEOTIDE SEQUENCE [LARGE SCALE GENOMIC DNA]</scope>
    <source>
        <strain evidence="1 2">IAM 15147</strain>
    </source>
</reference>
<dbReference type="InterPro" id="IPR012349">
    <property type="entry name" value="Split_barrel_FMN-bd"/>
</dbReference>
<dbReference type="InterPro" id="IPR004378">
    <property type="entry name" value="F420H2_quin_Rdtase"/>
</dbReference>
<dbReference type="Proteomes" id="UP000198506">
    <property type="component" value="Unassembled WGS sequence"/>
</dbReference>
<name>A0AA94HKN8_9MICO</name>
<evidence type="ECO:0000313" key="1">
    <source>
        <dbReference type="EMBL" id="SFS00879.1"/>
    </source>
</evidence>
<dbReference type="EMBL" id="FOZN01000001">
    <property type="protein sequence ID" value="SFS00879.1"/>
    <property type="molecule type" value="Genomic_DNA"/>
</dbReference>